<dbReference type="EC" id="2.7.6.3" evidence="3"/>
<sequence length="161" mass="17128">MILIALGANLPGSFGPPQAMLEAALARLPEIGVRVLTRSPWYLTAPVPVSDQPDYVNGVARVETALDAAATLAALHRIEAEFGRVRTVTNAPRAIDLDLIAYHDTVRADAPVLPHPRMHERAFVLVPLADVAPGWVHPVLGKDVAALIAALPPGQGIHRAE</sequence>
<comment type="similarity">
    <text evidence="2">Belongs to the HPPK family.</text>
</comment>
<protein>
    <recommendedName>
        <fullName evidence="4">2-amino-4-hydroxy-6-hydroxymethyldihydropteridine pyrophosphokinase</fullName>
        <ecNumber evidence="3">2.7.6.3</ecNumber>
    </recommendedName>
    <alternativeName>
        <fullName evidence="11">6-hydroxymethyl-7,8-dihydropterin pyrophosphokinase</fullName>
    </alternativeName>
    <alternativeName>
        <fullName evidence="12">7,8-dihydro-6-hydroxymethylpterin-pyrophosphokinase</fullName>
    </alternativeName>
</protein>
<evidence type="ECO:0000256" key="5">
    <source>
        <dbReference type="ARBA" id="ARBA00022679"/>
    </source>
</evidence>
<dbReference type="Gene3D" id="3.30.70.560">
    <property type="entry name" value="7,8-Dihydro-6-hydroxymethylpterin-pyrophosphokinase HPPK"/>
    <property type="match status" value="1"/>
</dbReference>
<evidence type="ECO:0000256" key="9">
    <source>
        <dbReference type="ARBA" id="ARBA00022909"/>
    </source>
</evidence>
<dbReference type="Pfam" id="PF01288">
    <property type="entry name" value="HPPK"/>
    <property type="match status" value="1"/>
</dbReference>
<dbReference type="UniPathway" id="UPA00077">
    <property type="reaction ID" value="UER00155"/>
</dbReference>
<dbReference type="NCBIfam" id="TIGR01498">
    <property type="entry name" value="folK"/>
    <property type="match status" value="1"/>
</dbReference>
<keyword evidence="9" id="KW-0289">Folate biosynthesis</keyword>
<comment type="function">
    <text evidence="10">Catalyzes the transfer of pyrophosphate from adenosine triphosphate (ATP) to 6-hydroxymethyl-7,8-dihydropterin, an enzymatic step in folate biosynthesis pathway.</text>
</comment>
<evidence type="ECO:0000256" key="6">
    <source>
        <dbReference type="ARBA" id="ARBA00022741"/>
    </source>
</evidence>
<dbReference type="GO" id="GO:0003848">
    <property type="term" value="F:2-amino-4-hydroxy-6-hydroxymethyldihydropteridine diphosphokinase activity"/>
    <property type="evidence" value="ECO:0007669"/>
    <property type="project" value="UniProtKB-EC"/>
</dbReference>
<dbReference type="GO" id="GO:0046654">
    <property type="term" value="P:tetrahydrofolate biosynthetic process"/>
    <property type="evidence" value="ECO:0007669"/>
    <property type="project" value="UniProtKB-UniPathway"/>
</dbReference>
<feature type="domain" description="7,8-dihydro-6-hydroxymethylpterin-pyrophosphokinase" evidence="13">
    <location>
        <begin position="4"/>
        <end position="133"/>
    </location>
</feature>
<gene>
    <name evidence="14" type="primary">folK</name>
    <name evidence="14" type="ORF">KL86APRO_10613</name>
</gene>
<evidence type="ECO:0000256" key="4">
    <source>
        <dbReference type="ARBA" id="ARBA00016218"/>
    </source>
</evidence>
<evidence type="ECO:0000256" key="2">
    <source>
        <dbReference type="ARBA" id="ARBA00005810"/>
    </source>
</evidence>
<dbReference type="EMBL" id="FLUO01000001">
    <property type="protein sequence ID" value="SBV95265.1"/>
    <property type="molecule type" value="Genomic_DNA"/>
</dbReference>
<evidence type="ECO:0000256" key="12">
    <source>
        <dbReference type="ARBA" id="ARBA00033413"/>
    </source>
</evidence>
<dbReference type="AlphaFoldDB" id="A0A212J7S2"/>
<keyword evidence="7 14" id="KW-0418">Kinase</keyword>
<comment type="pathway">
    <text evidence="1">Cofactor biosynthesis; tetrahydrofolate biosynthesis; 2-amino-4-hydroxy-6-hydroxymethyl-7,8-dihydropteridine diphosphate from 7,8-dihydroneopterin triphosphate: step 4/4.</text>
</comment>
<dbReference type="InterPro" id="IPR000550">
    <property type="entry name" value="Hppk"/>
</dbReference>
<dbReference type="GO" id="GO:0005524">
    <property type="term" value="F:ATP binding"/>
    <property type="evidence" value="ECO:0007669"/>
    <property type="project" value="UniProtKB-KW"/>
</dbReference>
<dbReference type="PANTHER" id="PTHR43071:SF1">
    <property type="entry name" value="2-AMINO-4-HYDROXY-6-HYDROXYMETHYLDIHYDROPTERIDINE PYROPHOSPHOKINASE"/>
    <property type="match status" value="1"/>
</dbReference>
<evidence type="ECO:0000313" key="14">
    <source>
        <dbReference type="EMBL" id="SBV95265.1"/>
    </source>
</evidence>
<accession>A0A212J7S2</accession>
<dbReference type="PANTHER" id="PTHR43071">
    <property type="entry name" value="2-AMINO-4-HYDROXY-6-HYDROXYMETHYLDIHYDROPTERIDINE PYROPHOSPHOKINASE"/>
    <property type="match status" value="1"/>
</dbReference>
<dbReference type="InterPro" id="IPR035907">
    <property type="entry name" value="Hppk_sf"/>
</dbReference>
<evidence type="ECO:0000256" key="10">
    <source>
        <dbReference type="ARBA" id="ARBA00029409"/>
    </source>
</evidence>
<dbReference type="CDD" id="cd00483">
    <property type="entry name" value="HPPK"/>
    <property type="match status" value="1"/>
</dbReference>
<evidence type="ECO:0000256" key="1">
    <source>
        <dbReference type="ARBA" id="ARBA00005051"/>
    </source>
</evidence>
<evidence type="ECO:0000259" key="13">
    <source>
        <dbReference type="Pfam" id="PF01288"/>
    </source>
</evidence>
<keyword evidence="5" id="KW-0808">Transferase</keyword>
<evidence type="ECO:0000256" key="11">
    <source>
        <dbReference type="ARBA" id="ARBA00029766"/>
    </source>
</evidence>
<evidence type="ECO:0000256" key="7">
    <source>
        <dbReference type="ARBA" id="ARBA00022777"/>
    </source>
</evidence>
<keyword evidence="6" id="KW-0547">Nucleotide-binding</keyword>
<reference evidence="14" key="1">
    <citation type="submission" date="2016-04" db="EMBL/GenBank/DDBJ databases">
        <authorList>
            <person name="Evans L.H."/>
            <person name="Alamgir A."/>
            <person name="Owens N."/>
            <person name="Weber N.D."/>
            <person name="Virtaneva K."/>
            <person name="Barbian K."/>
            <person name="Babar A."/>
            <person name="Rosenke K."/>
        </authorList>
    </citation>
    <scope>NUCLEOTIDE SEQUENCE</scope>
    <source>
        <strain evidence="14">86</strain>
    </source>
</reference>
<dbReference type="GO" id="GO:0046656">
    <property type="term" value="P:folic acid biosynthetic process"/>
    <property type="evidence" value="ECO:0007669"/>
    <property type="project" value="UniProtKB-KW"/>
</dbReference>
<dbReference type="GO" id="GO:0016301">
    <property type="term" value="F:kinase activity"/>
    <property type="evidence" value="ECO:0007669"/>
    <property type="project" value="UniProtKB-KW"/>
</dbReference>
<proteinExistence type="inferred from homology"/>
<organism evidence="14">
    <name type="scientific">uncultured Alphaproteobacteria bacterium</name>
    <dbReference type="NCBI Taxonomy" id="91750"/>
    <lineage>
        <taxon>Bacteria</taxon>
        <taxon>Pseudomonadati</taxon>
        <taxon>Pseudomonadota</taxon>
        <taxon>Alphaproteobacteria</taxon>
        <taxon>environmental samples</taxon>
    </lineage>
</organism>
<name>A0A212J7S2_9PROT</name>
<dbReference type="SUPFAM" id="SSF55083">
    <property type="entry name" value="6-hydroxymethyl-7,8-dihydropterin pyrophosphokinase, HPPK"/>
    <property type="match status" value="1"/>
</dbReference>
<evidence type="ECO:0000256" key="3">
    <source>
        <dbReference type="ARBA" id="ARBA00013253"/>
    </source>
</evidence>
<keyword evidence="8" id="KW-0067">ATP-binding</keyword>
<evidence type="ECO:0000256" key="8">
    <source>
        <dbReference type="ARBA" id="ARBA00022840"/>
    </source>
</evidence>